<keyword evidence="3" id="KW-1133">Transmembrane helix</keyword>
<keyword evidence="1" id="KW-0812">Transmembrane</keyword>
<accession>A0A183LXU4</accession>
<dbReference type="GO" id="GO:0012505">
    <property type="term" value="C:endomembrane system"/>
    <property type="evidence" value="ECO:0007669"/>
    <property type="project" value="UniProtKB-SubCell"/>
</dbReference>
<dbReference type="Proteomes" id="UP000277204">
    <property type="component" value="Unassembled WGS sequence"/>
</dbReference>
<evidence type="ECO:0000256" key="2">
    <source>
        <dbReference type="ARBA" id="ARBA00022729"/>
    </source>
</evidence>
<protein>
    <submittedName>
        <fullName evidence="6">Uncharacterized protein</fullName>
    </submittedName>
</protein>
<dbReference type="PANTHER" id="PTHR44653:SF2">
    <property type="entry name" value="DNAJ HOMOLOG SUBFAMILY C MEMBER 1"/>
    <property type="match status" value="1"/>
</dbReference>
<sequence length="298" mass="35234">MIIYIFFLALLCGKMSAWDSGELQMFDLVEEVKENFYDFLGVSHTADISEIKRAYRKLSSKLHPDKNPDDPTAEQKFRRLVGIYEVLKNSELRAKYDEVLINGLPSWRTPVFYFRKLRKMSNYELFGLFFGMATIIHYATLWGSVFEKRLTLEDQLSTSLKRHKARDRKLELINQEISDELQKIPAPGWFDLLPFAIVRWIYAIITFIPVFTEFINGKISEKLQERRELREEVRGRLLQIIYLLMGKFCKNGSSTYDLLVSLIALTWYISWIFHLRFYIVSEIKLWFLNIILSHLGKC</sequence>
<dbReference type="InterPro" id="IPR036869">
    <property type="entry name" value="J_dom_sf"/>
</dbReference>
<dbReference type="InterPro" id="IPR018253">
    <property type="entry name" value="DnaJ_domain_CS"/>
</dbReference>
<dbReference type="Pfam" id="PF00226">
    <property type="entry name" value="DnaJ"/>
    <property type="match status" value="1"/>
</dbReference>
<dbReference type="CDD" id="cd06257">
    <property type="entry name" value="DnaJ"/>
    <property type="match status" value="1"/>
</dbReference>
<dbReference type="STRING" id="48269.A0A183LXU4"/>
<gene>
    <name evidence="6" type="ORF">SMRZ_LOCUS8621</name>
</gene>
<organism evidence="6 7">
    <name type="scientific">Schistosoma margrebowiei</name>
    <dbReference type="NCBI Taxonomy" id="48269"/>
    <lineage>
        <taxon>Eukaryota</taxon>
        <taxon>Metazoa</taxon>
        <taxon>Spiralia</taxon>
        <taxon>Lophotrochozoa</taxon>
        <taxon>Platyhelminthes</taxon>
        <taxon>Trematoda</taxon>
        <taxon>Digenea</taxon>
        <taxon>Strigeidida</taxon>
        <taxon>Schistosomatoidea</taxon>
        <taxon>Schistosomatidae</taxon>
        <taxon>Schistosoma</taxon>
    </lineage>
</organism>
<keyword evidence="2" id="KW-0732">Signal</keyword>
<keyword evidence="7" id="KW-1185">Reference proteome</keyword>
<evidence type="ECO:0000256" key="1">
    <source>
        <dbReference type="ARBA" id="ARBA00022692"/>
    </source>
</evidence>
<evidence type="ECO:0000313" key="6">
    <source>
        <dbReference type="EMBL" id="VDO82429.1"/>
    </source>
</evidence>
<dbReference type="InterPro" id="IPR001623">
    <property type="entry name" value="DnaJ_domain"/>
</dbReference>
<dbReference type="PANTHER" id="PTHR44653">
    <property type="entry name" value="DNAJ HOMOLOG SUBFAMILY C MEMBER 1"/>
    <property type="match status" value="1"/>
</dbReference>
<dbReference type="PRINTS" id="PR00625">
    <property type="entry name" value="JDOMAIN"/>
</dbReference>
<dbReference type="PROSITE" id="PS50076">
    <property type="entry name" value="DNAJ_2"/>
    <property type="match status" value="1"/>
</dbReference>
<keyword evidence="4" id="KW-0472">Membrane</keyword>
<evidence type="ECO:0000313" key="7">
    <source>
        <dbReference type="Proteomes" id="UP000277204"/>
    </source>
</evidence>
<proteinExistence type="predicted"/>
<evidence type="ECO:0000256" key="4">
    <source>
        <dbReference type="ARBA" id="ARBA00023136"/>
    </source>
</evidence>
<evidence type="ECO:0000256" key="3">
    <source>
        <dbReference type="ARBA" id="ARBA00022989"/>
    </source>
</evidence>
<dbReference type="PROSITE" id="PS00636">
    <property type="entry name" value="DNAJ_1"/>
    <property type="match status" value="1"/>
</dbReference>
<dbReference type="InterPro" id="IPR052606">
    <property type="entry name" value="DnaJ_domain_protein"/>
</dbReference>
<evidence type="ECO:0000256" key="5">
    <source>
        <dbReference type="ARBA" id="ARBA00037847"/>
    </source>
</evidence>
<dbReference type="Gene3D" id="1.10.287.110">
    <property type="entry name" value="DnaJ domain"/>
    <property type="match status" value="1"/>
</dbReference>
<dbReference type="SUPFAM" id="SSF46565">
    <property type="entry name" value="Chaperone J-domain"/>
    <property type="match status" value="1"/>
</dbReference>
<dbReference type="EMBL" id="UZAI01003809">
    <property type="protein sequence ID" value="VDO82429.1"/>
    <property type="molecule type" value="Genomic_DNA"/>
</dbReference>
<reference evidence="6 7" key="1">
    <citation type="submission" date="2018-11" db="EMBL/GenBank/DDBJ databases">
        <authorList>
            <consortium name="Pathogen Informatics"/>
        </authorList>
    </citation>
    <scope>NUCLEOTIDE SEQUENCE [LARGE SCALE GENOMIC DNA]</scope>
    <source>
        <strain evidence="6 7">Zambia</strain>
    </source>
</reference>
<name>A0A183LXU4_9TREM</name>
<dbReference type="AlphaFoldDB" id="A0A183LXU4"/>
<comment type="subcellular location">
    <subcellularLocation>
        <location evidence="5">Endomembrane system</location>
        <topology evidence="5">Single-pass membrane protein</topology>
    </subcellularLocation>
</comment>
<dbReference type="SMART" id="SM00271">
    <property type="entry name" value="DnaJ"/>
    <property type="match status" value="1"/>
</dbReference>